<keyword evidence="3" id="KW-1185">Reference proteome</keyword>
<name>A0ABT0PDF5_9GAMM</name>
<organism evidence="2 3">
    <name type="scientific">Parendozoicomonas callyspongiae</name>
    <dbReference type="NCBI Taxonomy" id="2942213"/>
    <lineage>
        <taxon>Bacteria</taxon>
        <taxon>Pseudomonadati</taxon>
        <taxon>Pseudomonadota</taxon>
        <taxon>Gammaproteobacteria</taxon>
        <taxon>Oceanospirillales</taxon>
        <taxon>Endozoicomonadaceae</taxon>
        <taxon>Parendozoicomonas</taxon>
    </lineage>
</organism>
<proteinExistence type="predicted"/>
<dbReference type="Proteomes" id="UP001203338">
    <property type="component" value="Unassembled WGS sequence"/>
</dbReference>
<dbReference type="Gene3D" id="1.10.10.10">
    <property type="entry name" value="Winged helix-like DNA-binding domain superfamily/Winged helix DNA-binding domain"/>
    <property type="match status" value="1"/>
</dbReference>
<keyword evidence="1" id="KW-0238">DNA-binding</keyword>
<protein>
    <submittedName>
        <fullName evidence="2">Rrf2 family transcriptional regulator</fullName>
    </submittedName>
</protein>
<dbReference type="NCBIfam" id="TIGR00738">
    <property type="entry name" value="rrf2_super"/>
    <property type="match status" value="1"/>
</dbReference>
<dbReference type="PANTHER" id="PTHR33221:SF4">
    <property type="entry name" value="HTH-TYPE TRANSCRIPTIONAL REPRESSOR NSRR"/>
    <property type="match status" value="1"/>
</dbReference>
<dbReference type="InterPro" id="IPR036388">
    <property type="entry name" value="WH-like_DNA-bd_sf"/>
</dbReference>
<gene>
    <name evidence="2" type="ORF">M3P05_03805</name>
</gene>
<dbReference type="PROSITE" id="PS51197">
    <property type="entry name" value="HTH_RRF2_2"/>
    <property type="match status" value="1"/>
</dbReference>
<reference evidence="2 3" key="1">
    <citation type="submission" date="2022-05" db="EMBL/GenBank/DDBJ databases">
        <authorList>
            <person name="Park J.-S."/>
        </authorList>
    </citation>
    <scope>NUCLEOTIDE SEQUENCE [LARGE SCALE GENOMIC DNA]</scope>
    <source>
        <strain evidence="2 3">2012CJ34-2</strain>
    </source>
</reference>
<dbReference type="EMBL" id="JAMFLX010000003">
    <property type="protein sequence ID" value="MCL6269066.1"/>
    <property type="molecule type" value="Genomic_DNA"/>
</dbReference>
<dbReference type="SUPFAM" id="SSF46785">
    <property type="entry name" value="Winged helix' DNA-binding domain"/>
    <property type="match status" value="1"/>
</dbReference>
<evidence type="ECO:0000313" key="3">
    <source>
        <dbReference type="Proteomes" id="UP001203338"/>
    </source>
</evidence>
<sequence length="141" mass="15880">MQLTRHTDYALRTLIQAALKPEGERLSVAEITETYDLSRSHVMKIVQKLGHEGFLRNIRGKGGGIELGMHPDEINIGAVVRAMEANLQVIDCSLPYCRLLPECRLTSIFGEAMKAFLNVIDQYTLSDLLNNRDDLVRLLLD</sequence>
<dbReference type="PANTHER" id="PTHR33221">
    <property type="entry name" value="WINGED HELIX-TURN-HELIX TRANSCRIPTIONAL REGULATOR, RRF2 FAMILY"/>
    <property type="match status" value="1"/>
</dbReference>
<dbReference type="InterPro" id="IPR036390">
    <property type="entry name" value="WH_DNA-bd_sf"/>
</dbReference>
<evidence type="ECO:0000256" key="1">
    <source>
        <dbReference type="ARBA" id="ARBA00023125"/>
    </source>
</evidence>
<dbReference type="Pfam" id="PF02082">
    <property type="entry name" value="Rrf2"/>
    <property type="match status" value="1"/>
</dbReference>
<dbReference type="InterPro" id="IPR000944">
    <property type="entry name" value="Tscrpt_reg_Rrf2"/>
</dbReference>
<comment type="caution">
    <text evidence="2">The sequence shown here is derived from an EMBL/GenBank/DDBJ whole genome shotgun (WGS) entry which is preliminary data.</text>
</comment>
<dbReference type="RefSeq" id="WP_249697894.1">
    <property type="nucleotide sequence ID" value="NZ_JAMFLX010000003.1"/>
</dbReference>
<evidence type="ECO:0000313" key="2">
    <source>
        <dbReference type="EMBL" id="MCL6269066.1"/>
    </source>
</evidence>
<accession>A0ABT0PDF5</accession>